<evidence type="ECO:0000256" key="16">
    <source>
        <dbReference type="ARBA" id="ARBA00023026"/>
    </source>
</evidence>
<evidence type="ECO:0000256" key="8">
    <source>
        <dbReference type="ARBA" id="ARBA00022679"/>
    </source>
</evidence>
<dbReference type="InterPro" id="IPR002110">
    <property type="entry name" value="Ankyrin_rpt"/>
</dbReference>
<dbReference type="Gene3D" id="1.25.40.20">
    <property type="entry name" value="Ankyrin repeat-containing domain"/>
    <property type="match status" value="1"/>
</dbReference>
<evidence type="ECO:0000256" key="17">
    <source>
        <dbReference type="ARBA" id="ARBA00023121"/>
    </source>
</evidence>
<evidence type="ECO:0000256" key="3">
    <source>
        <dbReference type="ARBA" id="ARBA00004613"/>
    </source>
</evidence>
<accession>K8WR27</accession>
<evidence type="ECO:0000256" key="18">
    <source>
        <dbReference type="ARBA" id="ARBA00023136"/>
    </source>
</evidence>
<evidence type="ECO:0000256" key="15">
    <source>
        <dbReference type="ARBA" id="ARBA00022870"/>
    </source>
</evidence>
<keyword evidence="18" id="KW-0472">Membrane</keyword>
<protein>
    <recommendedName>
        <fullName evidence="21">Peptidase C80 domain-containing protein</fullName>
    </recommendedName>
</protein>
<keyword evidence="23" id="KW-1185">Reference proteome</keyword>
<evidence type="ECO:0000256" key="6">
    <source>
        <dbReference type="ARBA" id="ARBA00022656"/>
    </source>
</evidence>
<keyword evidence="14" id="KW-0460">Magnesium</keyword>
<dbReference type="InterPro" id="IPR024769">
    <property type="entry name" value="TcdA/TcdB_pore_forming"/>
</dbReference>
<sequence length="2847" mass="319645">MGNLTTQGMNSATKDKPSEIPKNMHFIWLGNLGTIQQNYINAWQQTNPDYQIKVWYDPQALLAYELNKQIKRVAREGNLLNNGSNFDRIVELQNDAYQKITNGIEKQHKTFDQAAIEFMSNELGCSKQNLEQIRLKNQSSYIDFEQQHSNLVQLSDINLLNNNVGEKKYYYQELALRQNLAAASDIVRINALYQQGGIYVDIDFLPEFKDNLFSDELNSEIKRLSPTPNKDGIESVKTQLVLDQLKQDFPTRHSLLQSKVYIDNVAKYRNKSAEHALLIDRMIMEIQQRGQSMSDFFQPLSVKPLSPKHLSFVSLSGFSNAVILSAAKNPTLKMILEQFIKNYHYLEDSGLIHTQKIEDVFDGSPQYFKELVKHNEPAAVEGSKGFQYRFDGIMEDSRATLHITGPNAVYYALKKISANLIQNDDSNIPIFDEEFTQFNHYTEEETKSSWLADSNQKKANLLPTLSKAGKPIIKRLIQNPMFTKLNHIWEEMHNMAGSQQIEQIFKLRAQIHHTISELETTHHADAINSLEDLKLLNQEIDEVLFNQKVDKNTEIIQLAQQHPEQAARLYQAAFNEGQFQENDADLLNNSTLKNSLQSAIQHPEWFNAKDKHILRDLFLDHFTTEQLLELPESMLSGINAQQAERFLRQWLPSTLDDHQFLSYLKSYSETYNLLSTASANSPLLSRYPHFSVEQRIQVPPETLLSLNSDHVTYFFNELSDEHLIKYIKQNRTSYAKLIQHLKTNPLLERVDNLSLSARQQVPPEGLLLMTSQQIEAFFSIFSEGDVLSYTKQNIASYANWVKQRGDNPLLSRLLNLPITQLIDVPSEVMEKITFKQATELFSKLDSHSLTSGYFEQHHSGLATLNRQTFSILLMSATDNQSRERLLTGMKRSLVATQRDDNRLSAFVFNNLLGNAIQHKDIQFVELLIKYAQIDLQPDVIFSRIEQPEKTAIIDPSLTIHDNPLLLAIKTKQPEIVKLLLNSQSLSGREGFEWLSTAIHNRDHDILKLLLQANVDPNSQRKKVGEYSLIQTALTEAVDSADISLVNALLEYGARDNGEALKSAINSNNIELVERLSSVELYPHLTNKEKIKLYKQALQDAQFKQTLFKQRYEKSTDISARFLFREAFNNAKAIETLISQHEQSLRKQTHPIRYKLQSALAFQQTPSIDGGLKEAAAYNEKKIVDWDEPTIHSPRKKIAVRSDNQLIIQLEDDATVKEAVARLVGKHPENTVLVQLNAQGEVKYGHFNAKGAWVEGISSEFNLHDIQRWQIVGHGRADKNAELHTLGGRTVADLTKQLSELNQRLGMNSSPKHIDLVGCSLAGIEFKESYLHQLALSLPQHNISPSSVSAYSANVMVNKKHQKRLTEIGEKVILSQENGNWVMTSKIPGKNIQIASESPLLMSLNNGLDFEQGMKQLYQQNKLSDAEWLPVFQSLKEMDTQSKQYNLLFIHKDNPNLSKSVITNDSRISNFIHEYDSHLSSLKTHLNLTEHQQTAHLGHPAEADSVHGLNTAFIIQTLFNQHTHDQIADGALPEHLRNALQVHTYANWAQMGWDSVEDTIKYVGLWKTLAAKNQPTGGVFKIASRVSPYVGIGLNILSTGLDGYELANAQNEAQRAVFGTQLAFDLVNLANAGFSVGASAFGAPAVASFAGALGVPIAGLGIGITALVQGTQVHIEKTKAVGRYFGELDEGYQKGGYHIVEVQGVDGTAHRMWKNRSGIAIQTLDLRHQKVAFADTWIYKTYLYGLGSGYSNHTTWVPPISVNRVGKHKEAAPKQKVINIREGIDHHDSTVSLAISNDIPLILPDTPQYYMDYSYETFPFVTARNDWGFDVLRRLESNYRDNSDNFSFDFYNFPSERAISELKFEYVATPIKVLLGDTSRSIIMPTLAKETKGKIAYTLVGGNSTYHVSLQDGASLTLTQGSQDTNWIVDTRSLVDSNKQLQFDSHGQLKVGRFPITFSDDFRGKLNLINDDGIFSIDVQKQVITLEKPSVNAAKFNDYQSLHEHLKQISHSDTHNEPFIPVQRYQTSEGLLVGLAFYETARDRFIFTNTSDEAEFLSGSRLAKVENDQAWLYRDDRAWLVDVPTGRVVREYLPLSPSIHQPAIKAIAGRVVSSVTPSNSQLIAGDDGVMYFSVQYQYDSGPVGYIWKLTRDKQQLISITGEESDLQQILSMVHDDNSSTSFPLLDAEQTVLAGRSQEIHLFGRHKDGTRYHSWYTKSSQNLGYEISLRMNMANAPEDKVIFAPTIRLFSKQEQAPAWYLTAQKTIIHAQGLNEHHDLRYLGQTDDKKTHYIHDQTSGQLWQANLSGAMQDIGQYRLVVVNENKPFKGELILQHASSNQGQELKLPLLADIDRLTVSGRTDNTSYRLDDALFSHYQQIIIDEQGQRPTVQLPHGDNLLVRMNGQDLVGYVPKSGSQFVIAHAKQAAEHDMVFNLMNSPALSAKSLLNGLVDMQDVSTAQDDWFTLSFNNGHYQLQGADQQQTPLNYRVIIGADSDDYYQFARGDGHVIIKDAGGQDTLALSGSLYSEIAFSKEGNNLVIRYQNSEDCVTVQDAFLPTPNSRIEKIITSDAAVLDTGLLYQMMNELLEGETLVSLPNGALAVQDNQGQVSQLAVNNNLIWQGEAVGKTENKPVNYQLIKSSGQLILLANQAKPLVIFDRQLADQNSMGGGKLIQGSRKYSNIISVSNGYGLLGKTIINGGDSDDILHIAGGDAKLLGGKGDDLYRVSGSAHNSVISDGGGEQDTLSLEYADISADSVKLHRQGENLQIAVADTGLVTIKDQFKEGKQAAIEQLTLTNEQQNWHYSLIDMMSSLQSGGVFALSENGVITQSDDSIFSGGAKSIFQNVDPK</sequence>
<keyword evidence="5" id="KW-0964">Secreted</keyword>
<keyword evidence="12" id="KW-0788">Thiol protease</keyword>
<keyword evidence="8" id="KW-0808">Transferase</keyword>
<dbReference type="InterPro" id="IPR038383">
    <property type="entry name" value="CPD_dom_sf"/>
</dbReference>
<keyword evidence="4" id="KW-1032">Host cell membrane</keyword>
<dbReference type="CDD" id="cd20501">
    <property type="entry name" value="C80_RtxA-like"/>
    <property type="match status" value="1"/>
</dbReference>
<dbReference type="GO" id="GO:0008234">
    <property type="term" value="F:cysteine-type peptidase activity"/>
    <property type="evidence" value="ECO:0007669"/>
    <property type="project" value="UniProtKB-KW"/>
</dbReference>
<evidence type="ECO:0000259" key="21">
    <source>
        <dbReference type="PROSITE" id="PS51771"/>
    </source>
</evidence>
<dbReference type="SUPFAM" id="SSF158842">
    <property type="entry name" value="PMT central region-like"/>
    <property type="match status" value="1"/>
</dbReference>
<evidence type="ECO:0000256" key="10">
    <source>
        <dbReference type="ARBA" id="ARBA00022737"/>
    </source>
</evidence>
<evidence type="ECO:0000313" key="22">
    <source>
        <dbReference type="EMBL" id="EKT59872.1"/>
    </source>
</evidence>
<keyword evidence="17" id="KW-0446">Lipid-binding</keyword>
<reference evidence="22 23" key="1">
    <citation type="journal article" date="2012" name="BMC Genomics">
        <title>Comparative genomics of bacteria in the genus Providencia isolated from wild Drosophila melanogaster.</title>
        <authorList>
            <person name="Galac M.R."/>
            <person name="Lazzaro B.P."/>
        </authorList>
    </citation>
    <scope>NUCLEOTIDE SEQUENCE [LARGE SCALE GENOMIC DNA]</scope>
    <source>
        <strain evidence="22 23">DSM 19967</strain>
    </source>
</reference>
<dbReference type="OrthoDB" id="5489595at2"/>
<keyword evidence="19" id="KW-1035">Host cytoplasm</keyword>
<keyword evidence="11" id="KW-0378">Hydrolase</keyword>
<evidence type="ECO:0000256" key="7">
    <source>
        <dbReference type="ARBA" id="ARBA00022670"/>
    </source>
</evidence>
<evidence type="ECO:0000256" key="14">
    <source>
        <dbReference type="ARBA" id="ARBA00022842"/>
    </source>
</evidence>
<dbReference type="GO" id="GO:0008289">
    <property type="term" value="F:lipid binding"/>
    <property type="evidence" value="ECO:0007669"/>
    <property type="project" value="UniProtKB-KW"/>
</dbReference>
<dbReference type="EMBL" id="AKKN01000005">
    <property type="protein sequence ID" value="EKT59872.1"/>
    <property type="molecule type" value="Genomic_DNA"/>
</dbReference>
<dbReference type="GO" id="GO:0020002">
    <property type="term" value="C:host cell plasma membrane"/>
    <property type="evidence" value="ECO:0007669"/>
    <property type="project" value="UniProtKB-SubCell"/>
</dbReference>
<dbReference type="Pfam" id="PF12920">
    <property type="entry name" value="TcdA_TcdB_pore"/>
    <property type="match status" value="1"/>
</dbReference>
<keyword evidence="9" id="KW-0479">Metal-binding</keyword>
<dbReference type="GO" id="GO:0044164">
    <property type="term" value="C:host cell cytosol"/>
    <property type="evidence" value="ECO:0007669"/>
    <property type="project" value="UniProtKB-SubCell"/>
</dbReference>
<dbReference type="RefSeq" id="WP_008914582.1">
    <property type="nucleotide sequence ID" value="NZ_CM001773.1"/>
</dbReference>
<dbReference type="SUPFAM" id="SSF48403">
    <property type="entry name" value="Ankyrin repeat"/>
    <property type="match status" value="1"/>
</dbReference>
<evidence type="ECO:0000256" key="19">
    <source>
        <dbReference type="ARBA" id="ARBA00023200"/>
    </source>
</evidence>
<comment type="cofactor">
    <cofactor evidence="1">
        <name>Mg(2+)</name>
        <dbReference type="ChEBI" id="CHEBI:18420"/>
    </cofactor>
</comment>
<keyword evidence="16" id="KW-0843">Virulence</keyword>
<keyword evidence="10" id="KW-0677">Repeat</keyword>
<dbReference type="GO" id="GO:0006508">
    <property type="term" value="P:proteolysis"/>
    <property type="evidence" value="ECO:0007669"/>
    <property type="project" value="UniProtKB-KW"/>
</dbReference>
<dbReference type="InterPro" id="IPR020974">
    <property type="entry name" value="CPD_dom"/>
</dbReference>
<evidence type="ECO:0000256" key="9">
    <source>
        <dbReference type="ARBA" id="ARBA00022723"/>
    </source>
</evidence>
<dbReference type="InterPro" id="IPR011049">
    <property type="entry name" value="Serralysin-like_metalloprot_C"/>
</dbReference>
<evidence type="ECO:0000256" key="13">
    <source>
        <dbReference type="ARBA" id="ARBA00022813"/>
    </source>
</evidence>
<comment type="subcellular location">
    <subcellularLocation>
        <location evidence="2">Host cell membrane</location>
    </subcellularLocation>
    <subcellularLocation>
        <location evidence="20">Host cytoplasm</location>
        <location evidence="20">Host cytosol</location>
    </subcellularLocation>
    <subcellularLocation>
        <location evidence="3">Secreted</location>
    </subcellularLocation>
</comment>
<dbReference type="InterPro" id="IPR051706">
    <property type="entry name" value="Glycosyltransferase_domain"/>
</dbReference>
<dbReference type="SUPFAM" id="SSF51120">
    <property type="entry name" value="beta-Roll"/>
    <property type="match status" value="1"/>
</dbReference>
<organism evidence="22 23">
    <name type="scientific">Providencia sneebia DSM 19967</name>
    <dbReference type="NCBI Taxonomy" id="1141660"/>
    <lineage>
        <taxon>Bacteria</taxon>
        <taxon>Pseudomonadati</taxon>
        <taxon>Pseudomonadota</taxon>
        <taxon>Gammaproteobacteria</taxon>
        <taxon>Enterobacterales</taxon>
        <taxon>Morganellaceae</taxon>
        <taxon>Providencia</taxon>
    </lineage>
</organism>
<dbReference type="Pfam" id="PF12796">
    <property type="entry name" value="Ank_2"/>
    <property type="match status" value="1"/>
</dbReference>
<comment type="caution">
    <text evidence="22">The sequence shown here is derived from an EMBL/GenBank/DDBJ whole genome shotgun (WGS) entry which is preliminary data.</text>
</comment>
<proteinExistence type="predicted"/>
<keyword evidence="7" id="KW-0645">Protease</keyword>
<evidence type="ECO:0000256" key="4">
    <source>
        <dbReference type="ARBA" id="ARBA00022511"/>
    </source>
</evidence>
<evidence type="ECO:0000256" key="5">
    <source>
        <dbReference type="ARBA" id="ARBA00022525"/>
    </source>
</evidence>
<dbReference type="Gene3D" id="3.40.50.11050">
    <property type="match status" value="1"/>
</dbReference>
<dbReference type="Gene3D" id="3.90.550.20">
    <property type="match status" value="1"/>
</dbReference>
<dbReference type="GO" id="GO:0005576">
    <property type="term" value="C:extracellular region"/>
    <property type="evidence" value="ECO:0007669"/>
    <property type="project" value="UniProtKB-SubCell"/>
</dbReference>
<dbReference type="Pfam" id="PF11713">
    <property type="entry name" value="Peptidase_C80"/>
    <property type="match status" value="1"/>
</dbReference>
<dbReference type="InterPro" id="IPR029044">
    <property type="entry name" value="Nucleotide-diphossugar_trans"/>
</dbReference>
<dbReference type="PANTHER" id="PTHR32385">
    <property type="entry name" value="MANNOSYL PHOSPHORYLINOSITOL CERAMIDE SYNTHASE"/>
    <property type="match status" value="1"/>
</dbReference>
<evidence type="ECO:0000256" key="11">
    <source>
        <dbReference type="ARBA" id="ARBA00022801"/>
    </source>
</evidence>
<dbReference type="PROSITE" id="PS51771">
    <property type="entry name" value="CGT_MARTX_CPD"/>
    <property type="match status" value="1"/>
</dbReference>
<dbReference type="GO" id="GO:0016020">
    <property type="term" value="C:membrane"/>
    <property type="evidence" value="ECO:0007669"/>
    <property type="project" value="GOC"/>
</dbReference>
<dbReference type="PATRIC" id="fig|1141660.3.peg.714"/>
<dbReference type="SMART" id="SM00248">
    <property type="entry name" value="ANK"/>
    <property type="match status" value="4"/>
</dbReference>
<evidence type="ECO:0000256" key="12">
    <source>
        <dbReference type="ARBA" id="ARBA00022807"/>
    </source>
</evidence>
<keyword evidence="6" id="KW-0800">Toxin</keyword>
<keyword evidence="13" id="KW-0068">Autocatalytic cleavage</keyword>
<dbReference type="GO" id="GO:0051999">
    <property type="term" value="P:mannosyl-inositol phosphorylceramide biosynthetic process"/>
    <property type="evidence" value="ECO:0007669"/>
    <property type="project" value="TreeGrafter"/>
</dbReference>
<evidence type="ECO:0000256" key="20">
    <source>
        <dbReference type="ARBA" id="ARBA00023586"/>
    </source>
</evidence>
<dbReference type="GO" id="GO:0000030">
    <property type="term" value="F:mannosyltransferase activity"/>
    <property type="evidence" value="ECO:0007669"/>
    <property type="project" value="TreeGrafter"/>
</dbReference>
<name>K8WR27_9GAMM</name>
<dbReference type="GO" id="GO:0046872">
    <property type="term" value="F:metal ion binding"/>
    <property type="evidence" value="ECO:0007669"/>
    <property type="project" value="UniProtKB-KW"/>
</dbReference>
<evidence type="ECO:0000313" key="23">
    <source>
        <dbReference type="Proteomes" id="UP000010290"/>
    </source>
</evidence>
<dbReference type="Pfam" id="PF12919">
    <property type="entry name" value="TcdA_TcdB"/>
    <property type="match status" value="1"/>
</dbReference>
<evidence type="ECO:0000256" key="1">
    <source>
        <dbReference type="ARBA" id="ARBA00001946"/>
    </source>
</evidence>
<dbReference type="InterPro" id="IPR036770">
    <property type="entry name" value="Ankyrin_rpt-contain_sf"/>
</dbReference>
<gene>
    <name evidence="22" type="ORF">OO7_03539</name>
</gene>
<keyword evidence="15" id="KW-1043">Host membrane</keyword>
<feature type="domain" description="Peptidase C80" evidence="21">
    <location>
        <begin position="1192"/>
        <end position="1393"/>
    </location>
</feature>
<dbReference type="Gene3D" id="2.150.10.10">
    <property type="entry name" value="Serralysin-like metalloprotease, C-terminal"/>
    <property type="match status" value="1"/>
</dbReference>
<dbReference type="Proteomes" id="UP000010290">
    <property type="component" value="Chromosome"/>
</dbReference>
<dbReference type="PANTHER" id="PTHR32385:SF15">
    <property type="entry name" value="INOSITOL PHOSPHOCERAMIDE MANNOSYLTRANSFERASE 1"/>
    <property type="match status" value="1"/>
</dbReference>
<dbReference type="InterPro" id="IPR049824">
    <property type="entry name" value="RtxA-like_C80"/>
</dbReference>
<dbReference type="GO" id="GO:0090729">
    <property type="term" value="F:toxin activity"/>
    <property type="evidence" value="ECO:0007669"/>
    <property type="project" value="UniProtKB-KW"/>
</dbReference>
<dbReference type="InterPro" id="IPR024770">
    <property type="entry name" value="TcdA/TcdB_cat"/>
</dbReference>
<dbReference type="Gene3D" id="1.20.140.180">
    <property type="match status" value="1"/>
</dbReference>
<dbReference type="HOGENOM" id="CLU_226670_0_0_6"/>
<evidence type="ECO:0000256" key="2">
    <source>
        <dbReference type="ARBA" id="ARBA00004165"/>
    </source>
</evidence>
<dbReference type="SUPFAM" id="SSF53448">
    <property type="entry name" value="Nucleotide-diphospho-sugar transferases"/>
    <property type="match status" value="1"/>
</dbReference>